<dbReference type="PROSITE" id="PS50181">
    <property type="entry name" value="FBOX"/>
    <property type="match status" value="1"/>
</dbReference>
<name>A0A8J7NUX4_ATRSP</name>
<feature type="non-terminal residue" evidence="2">
    <location>
        <position position="375"/>
    </location>
</feature>
<dbReference type="CDD" id="cd22085">
    <property type="entry name" value="F-box_FBXO4"/>
    <property type="match status" value="1"/>
</dbReference>
<proteinExistence type="predicted"/>
<dbReference type="Proteomes" id="UP000736164">
    <property type="component" value="Unassembled WGS sequence"/>
</dbReference>
<gene>
    <name evidence="2" type="primary">Fbxo4</name>
    <name evidence="2" type="ORF">GTO95_0015498</name>
</gene>
<evidence type="ECO:0000313" key="2">
    <source>
        <dbReference type="EMBL" id="MBN3318369.1"/>
    </source>
</evidence>
<dbReference type="GO" id="GO:0019005">
    <property type="term" value="C:SCF ubiquitin ligase complex"/>
    <property type="evidence" value="ECO:0007669"/>
    <property type="project" value="TreeGrafter"/>
</dbReference>
<dbReference type="Pfam" id="PF12937">
    <property type="entry name" value="F-box-like"/>
    <property type="match status" value="1"/>
</dbReference>
<dbReference type="Gene3D" id="3.40.50.300">
    <property type="entry name" value="P-loop containing nucleotide triphosphate hydrolases"/>
    <property type="match status" value="1"/>
</dbReference>
<accession>A0A8J7NUX4</accession>
<dbReference type="InterPro" id="IPR027417">
    <property type="entry name" value="P-loop_NTPase"/>
</dbReference>
<comment type="caution">
    <text evidence="2">The sequence shown here is derived from an EMBL/GenBank/DDBJ whole genome shotgun (WGS) entry which is preliminary data.</text>
</comment>
<dbReference type="PANTHER" id="PTHR16008">
    <property type="entry name" value="F-BOX ONLY PROTEIN 4"/>
    <property type="match status" value="1"/>
</dbReference>
<feature type="domain" description="F-box" evidence="1">
    <location>
        <begin position="46"/>
        <end position="92"/>
    </location>
</feature>
<dbReference type="EMBL" id="JAAWVO010039630">
    <property type="protein sequence ID" value="MBN3318369.1"/>
    <property type="molecule type" value="Genomic_DNA"/>
</dbReference>
<dbReference type="GO" id="GO:0000209">
    <property type="term" value="P:protein polyubiquitination"/>
    <property type="evidence" value="ECO:0007669"/>
    <property type="project" value="TreeGrafter"/>
</dbReference>
<keyword evidence="3" id="KW-1185">Reference proteome</keyword>
<protein>
    <submittedName>
        <fullName evidence="2">FBX4 protein</fullName>
    </submittedName>
</protein>
<dbReference type="PANTHER" id="PTHR16008:SF4">
    <property type="entry name" value="F-BOX ONLY PROTEIN 4"/>
    <property type="match status" value="1"/>
</dbReference>
<dbReference type="AlphaFoldDB" id="A0A8J7NUX4"/>
<dbReference type="SUPFAM" id="SSF81383">
    <property type="entry name" value="F-box domain"/>
    <property type="match status" value="1"/>
</dbReference>
<feature type="non-terminal residue" evidence="2">
    <location>
        <position position="1"/>
    </location>
</feature>
<evidence type="ECO:0000259" key="1">
    <source>
        <dbReference type="PROSITE" id="PS50181"/>
    </source>
</evidence>
<dbReference type="CDD" id="cd11656">
    <property type="entry name" value="FBX4_GTPase_like"/>
    <property type="match status" value="1"/>
</dbReference>
<dbReference type="InterPro" id="IPR001810">
    <property type="entry name" value="F-box_dom"/>
</dbReference>
<dbReference type="InterPro" id="IPR036047">
    <property type="entry name" value="F-box-like_dom_sf"/>
</dbReference>
<dbReference type="GO" id="GO:0031146">
    <property type="term" value="P:SCF-dependent proteasomal ubiquitin-dependent protein catabolic process"/>
    <property type="evidence" value="ECO:0007669"/>
    <property type="project" value="InterPro"/>
</dbReference>
<organism evidence="2 3">
    <name type="scientific">Atractosteus spatula</name>
    <name type="common">Alligator gar</name>
    <name type="synonym">Lepisosteus spatula</name>
    <dbReference type="NCBI Taxonomy" id="7917"/>
    <lineage>
        <taxon>Eukaryota</taxon>
        <taxon>Metazoa</taxon>
        <taxon>Chordata</taxon>
        <taxon>Craniata</taxon>
        <taxon>Vertebrata</taxon>
        <taxon>Euteleostomi</taxon>
        <taxon>Actinopterygii</taxon>
        <taxon>Neopterygii</taxon>
        <taxon>Holostei</taxon>
        <taxon>Semionotiformes</taxon>
        <taxon>Lepisosteidae</taxon>
        <taxon>Atractosteus</taxon>
    </lineage>
</organism>
<reference evidence="2" key="1">
    <citation type="journal article" date="2021" name="Cell">
        <title>Tracing the genetic footprints of vertebrate landing in non-teleost ray-finned fishes.</title>
        <authorList>
            <person name="Bi X."/>
            <person name="Wang K."/>
            <person name="Yang L."/>
            <person name="Pan H."/>
            <person name="Jiang H."/>
            <person name="Wei Q."/>
            <person name="Fang M."/>
            <person name="Yu H."/>
            <person name="Zhu C."/>
            <person name="Cai Y."/>
            <person name="He Y."/>
            <person name="Gan X."/>
            <person name="Zeng H."/>
            <person name="Yu D."/>
            <person name="Zhu Y."/>
            <person name="Jiang H."/>
            <person name="Qiu Q."/>
            <person name="Yang H."/>
            <person name="Zhang Y.E."/>
            <person name="Wang W."/>
            <person name="Zhu M."/>
            <person name="He S."/>
            <person name="Zhang G."/>
        </authorList>
    </citation>
    <scope>NUCLEOTIDE SEQUENCE</scope>
    <source>
        <strain evidence="2">Allg_001</strain>
    </source>
</reference>
<dbReference type="SMART" id="SM00256">
    <property type="entry name" value="FBOX"/>
    <property type="match status" value="1"/>
</dbReference>
<evidence type="ECO:0000313" key="3">
    <source>
        <dbReference type="Proteomes" id="UP000736164"/>
    </source>
</evidence>
<dbReference type="InterPro" id="IPR039588">
    <property type="entry name" value="FBXO4"/>
</dbReference>
<sequence>MAEGRWSSLESAVINSLRKFRDRYFQIATKNETTEGNSDQEKITRTCYLDSLPVDIQFYVMSFLTPQDLCQLGSTSQYWSSAVRDPVLWKYFLLRDIPSWSSIDCTSLPDLATLHKPLHESTESYPDFMAEYLRCYPASRRRSRPLRPRYRAVTSFFHSLVVNSEPCFAMFGPGLEQLDVSYVRKMMTSPDVLPIAGFPQRQINGVGSGISFRFNNQQTFNIITLYSETKKERERARLEQHSVQSKLFLREADSKAEHSTAKYTAMPHVQEVCRVVNGFIYVANAEENGGGDREEELAQIQAMIDPAWGPSTRPLLVLSCISREGRRRIPCVYMAEQLHLKQLPNPWLVQDSEAESLNGFLNGIEWLLGEIGINV</sequence>
<dbReference type="Gene3D" id="1.20.1280.50">
    <property type="match status" value="1"/>
</dbReference>